<dbReference type="PRINTS" id="PR00379">
    <property type="entry name" value="INTEIN"/>
</dbReference>
<dbReference type="eggNOG" id="COG3780">
    <property type="taxonomic scope" value="Bacteria"/>
</dbReference>
<reference evidence="2 3" key="1">
    <citation type="journal article" date="2014" name="J. Biotechnol.">
        <title>Complete genome sequence of the actinobacterium Actinoplanes friuliensis HAG 010964, producer of the lipopeptide antibiotic friulimycin.</title>
        <authorList>
            <person name="Ruckert C."/>
            <person name="Szczepanowski R."/>
            <person name="Albersmeier A."/>
            <person name="Goesmann A."/>
            <person name="Fischer N."/>
            <person name="Steinkamper A."/>
            <person name="Puhler A."/>
            <person name="Biener R."/>
            <person name="Schwartz D."/>
            <person name="Kalinowski J."/>
        </authorList>
    </citation>
    <scope>NUCLEOTIDE SEQUENCE [LARGE SCALE GENOMIC DNA]</scope>
    <source>
        <strain evidence="2 3">DSM 7358</strain>
    </source>
</reference>
<feature type="domain" description="DOD-type homing endonuclease" evidence="1">
    <location>
        <begin position="55"/>
        <end position="203"/>
    </location>
</feature>
<dbReference type="EMBL" id="CP006272">
    <property type="protein sequence ID" value="AGZ40365.1"/>
    <property type="molecule type" value="Genomic_DNA"/>
</dbReference>
<dbReference type="InterPro" id="IPR006142">
    <property type="entry name" value="INTEIN"/>
</dbReference>
<name>U5VXA9_9ACTN</name>
<proteinExistence type="predicted"/>
<sequence length="232" mass="26627">MPFTEIYRTLGLSRNTVACWLYSSRSKINSDRDQRCPFCARPPRSIGHPADYAYLLGIYLGDGHLLTTGRVPVLKVACDLRYPGLIEEAGRAMLACGARTVGHQHRDGRDDVRSFWRHWPCLLPQHGPGKKHERLIRLVEWQSEVVDAFPGRFVRGLFHSDGCRTRNKIVRGGTTYLYPRYQFVNKSADIMQLCRESLDRLGVEWRMCRPTMLSVARRVDVAVLDQHVGPKY</sequence>
<evidence type="ECO:0000313" key="3">
    <source>
        <dbReference type="Proteomes" id="UP000017746"/>
    </source>
</evidence>
<dbReference type="HOGENOM" id="CLU_095291_0_0_11"/>
<keyword evidence="3" id="KW-1185">Reference proteome</keyword>
<dbReference type="KEGG" id="afs:AFR_10380"/>
<accession>U5VXA9</accession>
<dbReference type="PROSITE" id="PS50819">
    <property type="entry name" value="INTEIN_ENDONUCLEASE"/>
    <property type="match status" value="1"/>
</dbReference>
<gene>
    <name evidence="2" type="ORF">AFR_10380</name>
</gene>
<dbReference type="PATRIC" id="fig|1246995.3.peg.2115"/>
<dbReference type="InterPro" id="IPR004042">
    <property type="entry name" value="Intein_endonuc_central"/>
</dbReference>
<organism evidence="2 3">
    <name type="scientific">Actinoplanes friuliensis DSM 7358</name>
    <dbReference type="NCBI Taxonomy" id="1246995"/>
    <lineage>
        <taxon>Bacteria</taxon>
        <taxon>Bacillati</taxon>
        <taxon>Actinomycetota</taxon>
        <taxon>Actinomycetes</taxon>
        <taxon>Micromonosporales</taxon>
        <taxon>Micromonosporaceae</taxon>
        <taxon>Actinoplanes</taxon>
    </lineage>
</organism>
<dbReference type="GO" id="GO:0016539">
    <property type="term" value="P:intein-mediated protein splicing"/>
    <property type="evidence" value="ECO:0007669"/>
    <property type="project" value="InterPro"/>
</dbReference>
<dbReference type="InterPro" id="IPR027434">
    <property type="entry name" value="Homing_endonucl"/>
</dbReference>
<evidence type="ECO:0000259" key="1">
    <source>
        <dbReference type="PROSITE" id="PS50819"/>
    </source>
</evidence>
<dbReference type="Proteomes" id="UP000017746">
    <property type="component" value="Chromosome"/>
</dbReference>
<dbReference type="STRING" id="1246995.AFR_10380"/>
<protein>
    <recommendedName>
        <fullName evidence="1">DOD-type homing endonuclease domain-containing protein</fullName>
    </recommendedName>
</protein>
<evidence type="ECO:0000313" key="2">
    <source>
        <dbReference type="EMBL" id="AGZ40365.1"/>
    </source>
</evidence>
<dbReference type="GO" id="GO:0004519">
    <property type="term" value="F:endonuclease activity"/>
    <property type="evidence" value="ECO:0007669"/>
    <property type="project" value="InterPro"/>
</dbReference>
<dbReference type="Gene3D" id="3.10.28.10">
    <property type="entry name" value="Homing endonucleases"/>
    <property type="match status" value="1"/>
</dbReference>
<dbReference type="AlphaFoldDB" id="U5VXA9"/>